<name>A0A1Q4HXA5_9MYCO</name>
<proteinExistence type="predicted"/>
<feature type="transmembrane region" description="Helical" evidence="1">
    <location>
        <begin position="12"/>
        <end position="35"/>
    </location>
</feature>
<evidence type="ECO:0000313" key="3">
    <source>
        <dbReference type="Proteomes" id="UP000186438"/>
    </source>
</evidence>
<evidence type="ECO:0000313" key="2">
    <source>
        <dbReference type="EMBL" id="OJZ74333.1"/>
    </source>
</evidence>
<sequence>MLSARIDRFKEDWFLFLGKLAAVSTPPLGIIYGFANRHDARDPASQVVPTAGQLAHRPRLIA</sequence>
<keyword evidence="1" id="KW-1133">Transmembrane helix</keyword>
<reference evidence="2 3" key="1">
    <citation type="submission" date="2016-11" db="EMBL/GenBank/DDBJ databases">
        <title>Genome sequences of unsequenced Mycobacteria.</title>
        <authorList>
            <person name="Greninger A.L."/>
            <person name="Fang F."/>
            <person name="Jerome K.R."/>
        </authorList>
    </citation>
    <scope>NUCLEOTIDE SEQUENCE [LARGE SCALE GENOMIC DNA]</scope>
    <source>
        <strain evidence="2 3">M11</strain>
    </source>
</reference>
<organism evidence="2 3">
    <name type="scientific">Mycobacterium paraffinicum</name>
    <dbReference type="NCBI Taxonomy" id="53378"/>
    <lineage>
        <taxon>Bacteria</taxon>
        <taxon>Bacillati</taxon>
        <taxon>Actinomycetota</taxon>
        <taxon>Actinomycetes</taxon>
        <taxon>Mycobacteriales</taxon>
        <taxon>Mycobacteriaceae</taxon>
        <taxon>Mycobacterium</taxon>
    </lineage>
</organism>
<keyword evidence="1" id="KW-0472">Membrane</keyword>
<evidence type="ECO:0000256" key="1">
    <source>
        <dbReference type="SAM" id="Phobius"/>
    </source>
</evidence>
<keyword evidence="1" id="KW-0812">Transmembrane</keyword>
<keyword evidence="3" id="KW-1185">Reference proteome</keyword>
<comment type="caution">
    <text evidence="2">The sequence shown here is derived from an EMBL/GenBank/DDBJ whole genome shotgun (WGS) entry which is preliminary data.</text>
</comment>
<gene>
    <name evidence="2" type="ORF">BRW65_08630</name>
</gene>
<dbReference type="Proteomes" id="UP000186438">
    <property type="component" value="Unassembled WGS sequence"/>
</dbReference>
<accession>A0A1Q4HXA5</accession>
<dbReference type="AlphaFoldDB" id="A0A1Q4HXA5"/>
<protein>
    <submittedName>
        <fullName evidence="2">Uncharacterized protein</fullName>
    </submittedName>
</protein>
<dbReference type="EMBL" id="MPNT01000006">
    <property type="protein sequence ID" value="OJZ74333.1"/>
    <property type="molecule type" value="Genomic_DNA"/>
</dbReference>